<evidence type="ECO:0000256" key="6">
    <source>
        <dbReference type="ARBA" id="ARBA00022826"/>
    </source>
</evidence>
<feature type="transmembrane region" description="Helical" evidence="12">
    <location>
        <begin position="216"/>
        <end position="237"/>
    </location>
</feature>
<organism evidence="13 14">
    <name type="scientific">Fragariocoptes setiger</name>
    <dbReference type="NCBI Taxonomy" id="1670756"/>
    <lineage>
        <taxon>Eukaryota</taxon>
        <taxon>Metazoa</taxon>
        <taxon>Ecdysozoa</taxon>
        <taxon>Arthropoda</taxon>
        <taxon>Chelicerata</taxon>
        <taxon>Arachnida</taxon>
        <taxon>Acari</taxon>
        <taxon>Acariformes</taxon>
        <taxon>Trombidiformes</taxon>
        <taxon>Prostigmata</taxon>
        <taxon>Eupodina</taxon>
        <taxon>Eriophyoidea</taxon>
        <taxon>Phytoptidae</taxon>
        <taxon>Fragariocoptes</taxon>
    </lineage>
</organism>
<dbReference type="Proteomes" id="UP000825002">
    <property type="component" value="Unassembled WGS sequence"/>
</dbReference>
<name>A0ABQ7S6K7_9ACAR</name>
<feature type="transmembrane region" description="Helical" evidence="12">
    <location>
        <begin position="93"/>
        <end position="118"/>
    </location>
</feature>
<evidence type="ECO:0000256" key="10">
    <source>
        <dbReference type="ARBA" id="ARBA00023136"/>
    </source>
</evidence>
<evidence type="ECO:0000256" key="7">
    <source>
        <dbReference type="ARBA" id="ARBA00022958"/>
    </source>
</evidence>
<evidence type="ECO:0000256" key="2">
    <source>
        <dbReference type="ARBA" id="ARBA00005766"/>
    </source>
</evidence>
<keyword evidence="8 12" id="KW-1133">Transmembrane helix</keyword>
<evidence type="ECO:0000256" key="3">
    <source>
        <dbReference type="ARBA" id="ARBA00022448"/>
    </source>
</evidence>
<protein>
    <submittedName>
        <fullName evidence="13">Trimeric intracellular cation channel type 1B.2</fullName>
    </submittedName>
</protein>
<evidence type="ECO:0000313" key="14">
    <source>
        <dbReference type="Proteomes" id="UP000825002"/>
    </source>
</evidence>
<gene>
    <name evidence="13" type="primary">tric-1B.2</name>
    <name evidence="13" type="ORF">GZH46_02498</name>
</gene>
<feature type="transmembrane region" description="Helical" evidence="12">
    <location>
        <begin position="249"/>
        <end position="268"/>
    </location>
</feature>
<accession>A0ABQ7S6K7</accession>
<dbReference type="PANTHER" id="PTHR12454">
    <property type="entry name" value="TRIMERIC INTRACELLULAR CATION CHANNEL"/>
    <property type="match status" value="1"/>
</dbReference>
<keyword evidence="11" id="KW-0407">Ion channel</keyword>
<keyword evidence="6" id="KW-0631">Potassium channel</keyword>
<proteinExistence type="inferred from homology"/>
<evidence type="ECO:0000256" key="4">
    <source>
        <dbReference type="ARBA" id="ARBA00022538"/>
    </source>
</evidence>
<sequence>MDDSNNNLVQWAGFITRAPIYPYLELVHIVSRFMQVRAHLGPSLVVSRRQPFACWLVCMASIFGAPMLALTLINEPPVGALQASQHVMLASISWYLIFYTPLDLFHRCVAWAPCRLALALANELHRCKRIHESIVHTSKIYPTSYFVIVLVAYVRANTWPSLSPLLAKTLGLPVPTALSMSIHEPEALVAPKISLLAALVFLIERRTTWLSPAPHSLVFTCTALVMIYVRLTLALGVTGSPLASLEQMLRSLVFGGFVDALANTIWYTQSNNNHANARYMSRSSNVSFVSSSNVKMCAGFVAPLTARRLSPSSNMQASSCDLVATTSIQSSAQSHTLRSQIASEFSKKFY</sequence>
<evidence type="ECO:0000256" key="11">
    <source>
        <dbReference type="ARBA" id="ARBA00023303"/>
    </source>
</evidence>
<keyword evidence="5 12" id="KW-0812">Transmembrane</keyword>
<keyword evidence="4" id="KW-0633">Potassium transport</keyword>
<comment type="subcellular location">
    <subcellularLocation>
        <location evidence="1">Endomembrane system</location>
        <topology evidence="1">Multi-pass membrane protein</topology>
    </subcellularLocation>
</comment>
<dbReference type="PANTHER" id="PTHR12454:SF11">
    <property type="entry name" value="GH25683P"/>
    <property type="match status" value="1"/>
</dbReference>
<keyword evidence="7" id="KW-0630">Potassium</keyword>
<evidence type="ECO:0000256" key="5">
    <source>
        <dbReference type="ARBA" id="ARBA00022692"/>
    </source>
</evidence>
<dbReference type="InterPro" id="IPR007866">
    <property type="entry name" value="TRIC_channel"/>
</dbReference>
<evidence type="ECO:0000256" key="9">
    <source>
        <dbReference type="ARBA" id="ARBA00023065"/>
    </source>
</evidence>
<keyword evidence="14" id="KW-1185">Reference proteome</keyword>
<dbReference type="Pfam" id="PF05197">
    <property type="entry name" value="TRIC"/>
    <property type="match status" value="1"/>
</dbReference>
<keyword evidence="3" id="KW-0813">Transport</keyword>
<keyword evidence="10 12" id="KW-0472">Membrane</keyword>
<feature type="transmembrane region" description="Helical" evidence="12">
    <location>
        <begin position="52"/>
        <end position="73"/>
    </location>
</feature>
<evidence type="ECO:0000256" key="8">
    <source>
        <dbReference type="ARBA" id="ARBA00022989"/>
    </source>
</evidence>
<comment type="similarity">
    <text evidence="2">Belongs to the TMEM38 family.</text>
</comment>
<dbReference type="EMBL" id="JAIFTH010000765">
    <property type="protein sequence ID" value="KAG9508993.1"/>
    <property type="molecule type" value="Genomic_DNA"/>
</dbReference>
<evidence type="ECO:0000256" key="1">
    <source>
        <dbReference type="ARBA" id="ARBA00004127"/>
    </source>
</evidence>
<evidence type="ECO:0000313" key="13">
    <source>
        <dbReference type="EMBL" id="KAG9508993.1"/>
    </source>
</evidence>
<keyword evidence="9" id="KW-0406">Ion transport</keyword>
<reference evidence="13 14" key="1">
    <citation type="submission" date="2020-10" db="EMBL/GenBank/DDBJ databases">
        <authorList>
            <person name="Klimov P.B."/>
            <person name="Dyachkov S.M."/>
            <person name="Chetverikov P.E."/>
        </authorList>
    </citation>
    <scope>NUCLEOTIDE SEQUENCE [LARGE SCALE GENOMIC DNA]</scope>
    <source>
        <strain evidence="13">BMOC 18-1129-001#AD2665</strain>
        <tissue evidence="13">Entire mites</tissue>
    </source>
</reference>
<comment type="caution">
    <text evidence="13">The sequence shown here is derived from an EMBL/GenBank/DDBJ whole genome shotgun (WGS) entry which is preliminary data.</text>
</comment>
<evidence type="ECO:0000256" key="12">
    <source>
        <dbReference type="SAM" id="Phobius"/>
    </source>
</evidence>